<evidence type="ECO:0000256" key="4">
    <source>
        <dbReference type="ARBA" id="ARBA00023163"/>
    </source>
</evidence>
<feature type="non-terminal residue" evidence="8">
    <location>
        <position position="163"/>
    </location>
</feature>
<gene>
    <name evidence="7" type="ORF">SELMODRAFT_69130</name>
    <name evidence="8" type="ORF">SELMODRAFT_69131</name>
</gene>
<dbReference type="Gramene" id="EFJ36823">
    <property type="protein sequence ID" value="EFJ36823"/>
    <property type="gene ID" value="SELMODRAFT_69131"/>
</dbReference>
<dbReference type="GO" id="GO:0006355">
    <property type="term" value="P:regulation of DNA-templated transcription"/>
    <property type="evidence" value="ECO:0007669"/>
    <property type="project" value="InterPro"/>
</dbReference>
<evidence type="ECO:0000259" key="6">
    <source>
        <dbReference type="PROSITE" id="PS51005"/>
    </source>
</evidence>
<keyword evidence="5" id="KW-0539">Nucleus</keyword>
<protein>
    <recommendedName>
        <fullName evidence="6">NAC domain-containing protein</fullName>
    </recommendedName>
</protein>
<keyword evidence="2" id="KW-0805">Transcription regulation</keyword>
<dbReference type="HOGENOM" id="CLU_035664_11_4_1"/>
<dbReference type="Pfam" id="PF02365">
    <property type="entry name" value="NAM"/>
    <property type="match status" value="1"/>
</dbReference>
<evidence type="ECO:0000313" key="8">
    <source>
        <dbReference type="EMBL" id="EFJ36823.1"/>
    </source>
</evidence>
<dbReference type="eggNOG" id="ENOG502QRBC">
    <property type="taxonomic scope" value="Eukaryota"/>
</dbReference>
<evidence type="ECO:0000256" key="5">
    <source>
        <dbReference type="ARBA" id="ARBA00023242"/>
    </source>
</evidence>
<proteinExistence type="predicted"/>
<dbReference type="PANTHER" id="PTHR31744:SF233">
    <property type="entry name" value="NAC DOMAIN-CONTAINING PROTEIN 72-LIKE"/>
    <property type="match status" value="1"/>
</dbReference>
<dbReference type="InterPro" id="IPR036093">
    <property type="entry name" value="NAC_dom_sf"/>
</dbReference>
<keyword evidence="9" id="KW-1185">Reference proteome</keyword>
<dbReference type="GO" id="GO:0003677">
    <property type="term" value="F:DNA binding"/>
    <property type="evidence" value="ECO:0007669"/>
    <property type="project" value="UniProtKB-KW"/>
</dbReference>
<dbReference type="EMBL" id="GL377581">
    <property type="protein sequence ID" value="EFJ27849.1"/>
    <property type="molecule type" value="Genomic_DNA"/>
</dbReference>
<organism evidence="9">
    <name type="scientific">Selaginella moellendorffii</name>
    <name type="common">Spikemoss</name>
    <dbReference type="NCBI Taxonomy" id="88036"/>
    <lineage>
        <taxon>Eukaryota</taxon>
        <taxon>Viridiplantae</taxon>
        <taxon>Streptophyta</taxon>
        <taxon>Embryophyta</taxon>
        <taxon>Tracheophyta</taxon>
        <taxon>Lycopodiopsida</taxon>
        <taxon>Selaginellales</taxon>
        <taxon>Selaginellaceae</taxon>
        <taxon>Selaginella</taxon>
    </lineage>
</organism>
<keyword evidence="4" id="KW-0804">Transcription</keyword>
<evidence type="ECO:0000313" key="7">
    <source>
        <dbReference type="EMBL" id="EFJ27849.1"/>
    </source>
</evidence>
<dbReference type="Proteomes" id="UP000001514">
    <property type="component" value="Unassembled WGS sequence"/>
</dbReference>
<feature type="domain" description="NAC" evidence="6">
    <location>
        <begin position="6"/>
        <end position="161"/>
    </location>
</feature>
<evidence type="ECO:0000313" key="9">
    <source>
        <dbReference type="Proteomes" id="UP000001514"/>
    </source>
</evidence>
<evidence type="ECO:0000256" key="3">
    <source>
        <dbReference type="ARBA" id="ARBA00023125"/>
    </source>
</evidence>
<reference evidence="8 9" key="1">
    <citation type="journal article" date="2011" name="Science">
        <title>The Selaginella genome identifies genetic changes associated with the evolution of vascular plants.</title>
        <authorList>
            <person name="Banks J.A."/>
            <person name="Nishiyama T."/>
            <person name="Hasebe M."/>
            <person name="Bowman J.L."/>
            <person name="Gribskov M."/>
            <person name="dePamphilis C."/>
            <person name="Albert V.A."/>
            <person name="Aono N."/>
            <person name="Aoyama T."/>
            <person name="Ambrose B.A."/>
            <person name="Ashton N.W."/>
            <person name="Axtell M.J."/>
            <person name="Barker E."/>
            <person name="Barker M.S."/>
            <person name="Bennetzen J.L."/>
            <person name="Bonawitz N.D."/>
            <person name="Chapple C."/>
            <person name="Cheng C."/>
            <person name="Correa L.G."/>
            <person name="Dacre M."/>
            <person name="DeBarry J."/>
            <person name="Dreyer I."/>
            <person name="Elias M."/>
            <person name="Engstrom E.M."/>
            <person name="Estelle M."/>
            <person name="Feng L."/>
            <person name="Finet C."/>
            <person name="Floyd S.K."/>
            <person name="Frommer W.B."/>
            <person name="Fujita T."/>
            <person name="Gramzow L."/>
            <person name="Gutensohn M."/>
            <person name="Harholt J."/>
            <person name="Hattori M."/>
            <person name="Heyl A."/>
            <person name="Hirai T."/>
            <person name="Hiwatashi Y."/>
            <person name="Ishikawa M."/>
            <person name="Iwata M."/>
            <person name="Karol K.G."/>
            <person name="Koehler B."/>
            <person name="Kolukisaoglu U."/>
            <person name="Kubo M."/>
            <person name="Kurata T."/>
            <person name="Lalonde S."/>
            <person name="Li K."/>
            <person name="Li Y."/>
            <person name="Litt A."/>
            <person name="Lyons E."/>
            <person name="Manning G."/>
            <person name="Maruyama T."/>
            <person name="Michael T.P."/>
            <person name="Mikami K."/>
            <person name="Miyazaki S."/>
            <person name="Morinaga S."/>
            <person name="Murata T."/>
            <person name="Mueller-Roeber B."/>
            <person name="Nelson D.R."/>
            <person name="Obara M."/>
            <person name="Oguri Y."/>
            <person name="Olmstead R.G."/>
            <person name="Onodera N."/>
            <person name="Petersen B.L."/>
            <person name="Pils B."/>
            <person name="Prigge M."/>
            <person name="Rensing S.A."/>
            <person name="Riano-Pachon D.M."/>
            <person name="Roberts A.W."/>
            <person name="Sato Y."/>
            <person name="Scheller H.V."/>
            <person name="Schulz B."/>
            <person name="Schulz C."/>
            <person name="Shakirov E.V."/>
            <person name="Shibagaki N."/>
            <person name="Shinohara N."/>
            <person name="Shippen D.E."/>
            <person name="Soerensen I."/>
            <person name="Sotooka R."/>
            <person name="Sugimoto N."/>
            <person name="Sugita M."/>
            <person name="Sumikawa N."/>
            <person name="Tanurdzic M."/>
            <person name="Theissen G."/>
            <person name="Ulvskov P."/>
            <person name="Wakazuki S."/>
            <person name="Weng J.K."/>
            <person name="Willats W.W."/>
            <person name="Wipf D."/>
            <person name="Wolf P.G."/>
            <person name="Yang L."/>
            <person name="Zimmer A.D."/>
            <person name="Zhu Q."/>
            <person name="Mitros T."/>
            <person name="Hellsten U."/>
            <person name="Loque D."/>
            <person name="Otillar R."/>
            <person name="Salamov A."/>
            <person name="Schmutz J."/>
            <person name="Shapiro H."/>
            <person name="Lindquist E."/>
            <person name="Lucas S."/>
            <person name="Rokhsar D."/>
            <person name="Grigoriev I.V."/>
        </authorList>
    </citation>
    <scope>NUCLEOTIDE SEQUENCE [LARGE SCALE GENOMIC DNA]</scope>
</reference>
<evidence type="ECO:0000256" key="2">
    <source>
        <dbReference type="ARBA" id="ARBA00023015"/>
    </source>
</evidence>
<evidence type="ECO:0000256" key="1">
    <source>
        <dbReference type="ARBA" id="ARBA00004123"/>
    </source>
</evidence>
<dbReference type="KEGG" id="smo:SELMODRAFT_69130"/>
<dbReference type="Gene3D" id="2.170.150.80">
    <property type="entry name" value="NAC domain"/>
    <property type="match status" value="1"/>
</dbReference>
<dbReference type="SUPFAM" id="SSF101941">
    <property type="entry name" value="NAC domain"/>
    <property type="match status" value="1"/>
</dbReference>
<dbReference type="GO" id="GO:0005634">
    <property type="term" value="C:nucleus"/>
    <property type="evidence" value="ECO:0007669"/>
    <property type="project" value="UniProtKB-SubCell"/>
</dbReference>
<dbReference type="OrthoDB" id="1921961at2759"/>
<dbReference type="InParanoid" id="D8QRS1"/>
<dbReference type="AlphaFoldDB" id="D8QRS1"/>
<accession>D8QRS1</accession>
<name>D8QRS1_SELML</name>
<dbReference type="KEGG" id="smo:SELMODRAFT_69131"/>
<dbReference type="PANTHER" id="PTHR31744">
    <property type="entry name" value="PROTEIN CUP-SHAPED COTYLEDON 2-RELATED"/>
    <property type="match status" value="1"/>
</dbReference>
<keyword evidence="3" id="KW-0238">DNA-binding</keyword>
<feature type="non-terminal residue" evidence="8">
    <location>
        <position position="1"/>
    </location>
</feature>
<dbReference type="Gramene" id="EFJ27849">
    <property type="protein sequence ID" value="EFJ27849"/>
    <property type="gene ID" value="SELMODRAFT_69130"/>
</dbReference>
<comment type="subcellular location">
    <subcellularLocation>
        <location evidence="1">Nucleus</location>
    </subcellularLocation>
</comment>
<sequence>VAELQLPPGFRFHPTDEELMVHYLSKKAAPSHPFTAPIPIIAEVDLYKFDPWDLPKHALFGEREWYFFSPRERKYPNGARPNRAAASGYWKATGTDKPICSSTDGRKVGVKKALVFYKGRAPRGAKTNWIMHEYRLVDNPHKPRRKGSRLDDWVLCRIYRKKT</sequence>
<dbReference type="OMA" id="LFREDEW"/>
<dbReference type="InterPro" id="IPR003441">
    <property type="entry name" value="NAC-dom"/>
</dbReference>
<dbReference type="EMBL" id="GL377566">
    <property type="protein sequence ID" value="EFJ36823.1"/>
    <property type="molecule type" value="Genomic_DNA"/>
</dbReference>
<dbReference type="FunFam" id="2.170.150.80:FF:000008">
    <property type="entry name" value="NAC domain-containing protein 72-like"/>
    <property type="match status" value="1"/>
</dbReference>
<dbReference type="PROSITE" id="PS51005">
    <property type="entry name" value="NAC"/>
    <property type="match status" value="1"/>
</dbReference>